<dbReference type="Gene3D" id="3.30.9.30">
    <property type="match status" value="1"/>
</dbReference>
<evidence type="ECO:0000313" key="5">
    <source>
        <dbReference type="Proteomes" id="UP001107961"/>
    </source>
</evidence>
<dbReference type="Proteomes" id="UP001107961">
    <property type="component" value="Unassembled WGS sequence"/>
</dbReference>
<dbReference type="SUPFAM" id="SSF51905">
    <property type="entry name" value="FAD/NAD(P)-binding domain"/>
    <property type="match status" value="1"/>
</dbReference>
<dbReference type="InterPro" id="IPR002938">
    <property type="entry name" value="FAD-bd"/>
</dbReference>
<dbReference type="PRINTS" id="PR00420">
    <property type="entry name" value="RNGMNOXGNASE"/>
</dbReference>
<dbReference type="GO" id="GO:0004497">
    <property type="term" value="F:monooxygenase activity"/>
    <property type="evidence" value="ECO:0007669"/>
    <property type="project" value="UniProtKB-KW"/>
</dbReference>
<protein>
    <submittedName>
        <fullName evidence="4">FAD-dependent monooxygenase</fullName>
    </submittedName>
</protein>
<accession>A0A9Q3W855</accession>
<feature type="domain" description="FAD-binding" evidence="3">
    <location>
        <begin position="6"/>
        <end position="326"/>
    </location>
</feature>
<dbReference type="InterPro" id="IPR050493">
    <property type="entry name" value="FAD-dep_Monooxygenase_BioMet"/>
</dbReference>
<reference evidence="4" key="1">
    <citation type="submission" date="2022-01" db="EMBL/GenBank/DDBJ databases">
        <authorList>
            <person name="Karlyshev A.V."/>
            <person name="Jaspars M."/>
        </authorList>
    </citation>
    <scope>NUCLEOTIDE SEQUENCE</scope>
    <source>
        <strain evidence="4">AGSA3-2</strain>
    </source>
</reference>
<keyword evidence="1" id="KW-0560">Oxidoreductase</keyword>
<dbReference type="KEGG" id="axe:P40_16955"/>
<dbReference type="PANTHER" id="PTHR13789:SF309">
    <property type="entry name" value="PUTATIVE (AFU_ORTHOLOGUE AFUA_6G14510)-RELATED"/>
    <property type="match status" value="1"/>
</dbReference>
<proteinExistence type="predicted"/>
<dbReference type="PANTHER" id="PTHR13789">
    <property type="entry name" value="MONOOXYGENASE"/>
    <property type="match status" value="1"/>
</dbReference>
<sequence>MKSQSIAIIGAGTAGLASARVLAAQGHDITLLEQAPALAPVGAGILLQPTGLSVLQELGCYQALAELGAPVDGLHGVTSSGRVLMDTRYHLLGPGVQGLGVHRASLCHVLSNSLDGYPHQRWLGTRVDALRHDPQGVTVAVGAGAHQGEHRFDAALIANGSNSHLRPADWVRYDRQYPWGALWAIMPMEAGFDGGWLRQCYEGAHRMAGVLPTGRTPDAPDTPLLSFFWSLPVADMPHWRNGAHPFEQWKQETAAFWPDLKPLLARLPSSADLLQATYRDVILRRWGEGRLGIIGDAAHAMSPQLGQGGTMALLDAQALGQAMAEADQWPQVWAGFQRRRAGSIRFYQNMSRWLTPLFQSHGKWIPALRDVAFPLMYRMPWLPRQMALTVAGAKRGLLR</sequence>
<dbReference type="RefSeq" id="WP_080531453.1">
    <property type="nucleotide sequence ID" value="NZ_CBDDTQ010000006.1"/>
</dbReference>
<comment type="caution">
    <text evidence="4">The sequence shown here is derived from an EMBL/GenBank/DDBJ whole genome shotgun (WGS) entry which is preliminary data.</text>
</comment>
<dbReference type="EMBL" id="JAJVKT010000020">
    <property type="protein sequence ID" value="MCE7510097.1"/>
    <property type="molecule type" value="Genomic_DNA"/>
</dbReference>
<evidence type="ECO:0000313" key="4">
    <source>
        <dbReference type="EMBL" id="MCE7510097.1"/>
    </source>
</evidence>
<keyword evidence="5" id="KW-1185">Reference proteome</keyword>
<gene>
    <name evidence="4" type="ORF">LZG35_15775</name>
</gene>
<evidence type="ECO:0000256" key="2">
    <source>
        <dbReference type="ARBA" id="ARBA00023033"/>
    </source>
</evidence>
<dbReference type="InterPro" id="IPR036188">
    <property type="entry name" value="FAD/NAD-bd_sf"/>
</dbReference>
<name>A0A9Q3W855_9GAMM</name>
<organism evidence="4 5">
    <name type="scientific">Alloalcanivorax xenomutans</name>
    <dbReference type="NCBI Taxonomy" id="1094342"/>
    <lineage>
        <taxon>Bacteria</taxon>
        <taxon>Pseudomonadati</taxon>
        <taxon>Pseudomonadota</taxon>
        <taxon>Gammaproteobacteria</taxon>
        <taxon>Oceanospirillales</taxon>
        <taxon>Alcanivoracaceae</taxon>
        <taxon>Alloalcanivorax</taxon>
    </lineage>
</organism>
<keyword evidence="2 4" id="KW-0503">Monooxygenase</keyword>
<dbReference type="Gene3D" id="3.50.50.60">
    <property type="entry name" value="FAD/NAD(P)-binding domain"/>
    <property type="match status" value="1"/>
</dbReference>
<evidence type="ECO:0000256" key="1">
    <source>
        <dbReference type="ARBA" id="ARBA00023002"/>
    </source>
</evidence>
<dbReference type="AlphaFoldDB" id="A0A9Q3W855"/>
<evidence type="ECO:0000259" key="3">
    <source>
        <dbReference type="Pfam" id="PF01494"/>
    </source>
</evidence>
<dbReference type="Pfam" id="PF01494">
    <property type="entry name" value="FAD_binding_3"/>
    <property type="match status" value="1"/>
</dbReference>
<dbReference type="GO" id="GO:0071949">
    <property type="term" value="F:FAD binding"/>
    <property type="evidence" value="ECO:0007669"/>
    <property type="project" value="InterPro"/>
</dbReference>